<feature type="compositionally biased region" description="Polar residues" evidence="1">
    <location>
        <begin position="415"/>
        <end position="437"/>
    </location>
</feature>
<feature type="compositionally biased region" description="Polar residues" evidence="1">
    <location>
        <begin position="647"/>
        <end position="658"/>
    </location>
</feature>
<feature type="compositionally biased region" description="Basic and acidic residues" evidence="1">
    <location>
        <begin position="341"/>
        <end position="352"/>
    </location>
</feature>
<feature type="compositionally biased region" description="Polar residues" evidence="1">
    <location>
        <begin position="372"/>
        <end position="385"/>
    </location>
</feature>
<feature type="compositionally biased region" description="Polar residues" evidence="1">
    <location>
        <begin position="30"/>
        <end position="46"/>
    </location>
</feature>
<reference evidence="2 3" key="1">
    <citation type="submission" date="2016-07" db="EMBL/GenBank/DDBJ databases">
        <title>Pervasive Adenine N6-methylation of Active Genes in Fungi.</title>
        <authorList>
            <consortium name="DOE Joint Genome Institute"/>
            <person name="Mondo S.J."/>
            <person name="Dannebaum R.O."/>
            <person name="Kuo R.C."/>
            <person name="Labutti K."/>
            <person name="Haridas S."/>
            <person name="Kuo A."/>
            <person name="Salamov A."/>
            <person name="Ahrendt S.R."/>
            <person name="Lipzen A."/>
            <person name="Sullivan W."/>
            <person name="Andreopoulos W.B."/>
            <person name="Clum A."/>
            <person name="Lindquist E."/>
            <person name="Daum C."/>
            <person name="Ramamoorthy G.K."/>
            <person name="Gryganskyi A."/>
            <person name="Culley D."/>
            <person name="Magnuson J.K."/>
            <person name="James T.Y."/>
            <person name="O'Malley M.A."/>
            <person name="Stajich J.E."/>
            <person name="Spatafora J.W."/>
            <person name="Visel A."/>
            <person name="Grigoriev I.V."/>
        </authorList>
    </citation>
    <scope>NUCLEOTIDE SEQUENCE [LARGE SCALE GENOMIC DNA]</scope>
    <source>
        <strain evidence="2 3">CBS 931.73</strain>
    </source>
</reference>
<sequence>MNLAAPETLVSQEITQPQSHIPDEDALGPSQYNSYPTPNRSGQSYEPNRRINNPIDEAAGLVRLHDVDDNQKSAPAHQMHPSSNEPFREIPEPQHIHGDGSSLIHRQKGSSPEAIALPSDLNPLLKFNLLHQPPTTHVQPDVSPSNYESSPHGLDNTVSGRNHHDLTGPSGEGYLLHDQPAYIEPRSLFPNEHPHDSIVNGDNPVTEPDPAEEEITTNSIEDILLPNSLTEQQCLPKHTQSCLPVIGTSSNSNNTHGSTLETGDTSPSNSPNNPVEFQSLAISDHNPKPSAGLSSINELGGIGAEAKPHPAPVFSQPTSANDSDKCGSIPSNTPQSPSLFPDDRARTIHPEDDLGDTDLNSTPIKEPIPSNAEMTGSIENTLLPSTQPNIDTILETMESPIVENDPNRSGILIGGQTSSGSSMVTETAPQQASLLKTDTSKFRQGDEVLSKDFQLDDQYTDSKVASQPPGDGVATTDVASHDTSKSTEPLDAPGHPTTSRVPPEEEICDVVPPVVNPLLNANDSELTMNPIIALNAAKELSTGTMLDTAPVERANEAKEDAPSELMTPRLLLTPLQETHENPLHQIGTSTELPNYCHEEIPLANTLREFDRVPVQHQFVPGLYPNLDSAQAYESGVDLGPLPEPKETGNQSMNTNGVSTEEELPIPDELQYVPGAYPDHTEAYPLHQDTLEEMMEDVRRNLAKSKEQQLTKSTERNEPVSAVDQFAQTFTVGSNEKTKLKKQENNQYIPEAEIAEKECLVTSQTLVSQPGLSNGSSSTLGESSEPNTHTHDDHDLPNPDESSSFIAMGDIVTGKIQSGLGTITRSRRLKERGKALEEEGKQVLEAKKRHSISW</sequence>
<evidence type="ECO:0000313" key="2">
    <source>
        <dbReference type="EMBL" id="ORX96523.1"/>
    </source>
</evidence>
<feature type="compositionally biased region" description="Polar residues" evidence="1">
    <location>
        <begin position="329"/>
        <end position="338"/>
    </location>
</feature>
<name>A0A1Y1YF14_9FUNG</name>
<dbReference type="InParanoid" id="A0A1Y1YF14"/>
<feature type="region of interest" description="Disordered" evidence="1">
    <location>
        <begin position="459"/>
        <end position="503"/>
    </location>
</feature>
<feature type="compositionally biased region" description="Polar residues" evidence="1">
    <location>
        <begin position="133"/>
        <end position="149"/>
    </location>
</feature>
<feature type="region of interest" description="Disordered" evidence="1">
    <location>
        <begin position="637"/>
        <end position="658"/>
    </location>
</feature>
<keyword evidence="3" id="KW-1185">Reference proteome</keyword>
<dbReference type="AlphaFoldDB" id="A0A1Y1YF14"/>
<proteinExistence type="predicted"/>
<feature type="compositionally biased region" description="Low complexity" evidence="1">
    <location>
        <begin position="769"/>
        <end position="786"/>
    </location>
</feature>
<evidence type="ECO:0000256" key="1">
    <source>
        <dbReference type="SAM" id="MobiDB-lite"/>
    </source>
</evidence>
<accession>A0A1Y1YF14</accession>
<feature type="region of interest" description="Disordered" evidence="1">
    <location>
        <begin position="133"/>
        <end position="153"/>
    </location>
</feature>
<feature type="region of interest" description="Disordered" evidence="1">
    <location>
        <begin position="400"/>
        <end position="439"/>
    </location>
</feature>
<organism evidence="2 3">
    <name type="scientific">Basidiobolus meristosporus CBS 931.73</name>
    <dbReference type="NCBI Taxonomy" id="1314790"/>
    <lineage>
        <taxon>Eukaryota</taxon>
        <taxon>Fungi</taxon>
        <taxon>Fungi incertae sedis</taxon>
        <taxon>Zoopagomycota</taxon>
        <taxon>Entomophthoromycotina</taxon>
        <taxon>Basidiobolomycetes</taxon>
        <taxon>Basidiobolales</taxon>
        <taxon>Basidiobolaceae</taxon>
        <taxon>Basidiobolus</taxon>
    </lineage>
</organism>
<gene>
    <name evidence="2" type="ORF">K493DRAFT_336876</name>
</gene>
<feature type="region of interest" description="Disordered" evidence="1">
    <location>
        <begin position="1"/>
        <end position="117"/>
    </location>
</feature>
<comment type="caution">
    <text evidence="2">The sequence shown here is derived from an EMBL/GenBank/DDBJ whole genome shotgun (WGS) entry which is preliminary data.</text>
</comment>
<feature type="compositionally biased region" description="Basic and acidic residues" evidence="1">
    <location>
        <begin position="787"/>
        <end position="796"/>
    </location>
</feature>
<feature type="compositionally biased region" description="Polar residues" evidence="1">
    <location>
        <begin position="260"/>
        <end position="276"/>
    </location>
</feature>
<dbReference type="Proteomes" id="UP000193498">
    <property type="component" value="Unassembled WGS sequence"/>
</dbReference>
<protein>
    <submittedName>
        <fullName evidence="2">Uncharacterized protein</fullName>
    </submittedName>
</protein>
<feature type="compositionally biased region" description="Low complexity" evidence="1">
    <location>
        <begin position="247"/>
        <end position="259"/>
    </location>
</feature>
<dbReference type="EMBL" id="MCFE01000152">
    <property type="protein sequence ID" value="ORX96523.1"/>
    <property type="molecule type" value="Genomic_DNA"/>
</dbReference>
<feature type="region of interest" description="Disordered" evidence="1">
    <location>
        <begin position="246"/>
        <end position="385"/>
    </location>
</feature>
<feature type="compositionally biased region" description="Polar residues" evidence="1">
    <location>
        <begin position="9"/>
        <end position="19"/>
    </location>
</feature>
<feature type="region of interest" description="Disordered" evidence="1">
    <location>
        <begin position="767"/>
        <end position="803"/>
    </location>
</feature>
<feature type="compositionally biased region" description="Basic and acidic residues" evidence="1">
    <location>
        <begin position="86"/>
        <end position="98"/>
    </location>
</feature>
<evidence type="ECO:0000313" key="3">
    <source>
        <dbReference type="Proteomes" id="UP000193498"/>
    </source>
</evidence>